<dbReference type="PANTHER" id="PTHR10509:SF14">
    <property type="entry name" value="CAFFEOYL-COA O-METHYLTRANSFERASE 3-RELATED"/>
    <property type="match status" value="1"/>
</dbReference>
<dbReference type="PATRIC" id="fig|1359163.3.peg.91"/>
<sequence length="217" mass="24861">MREKVLDKKSQYINSFFAITDQDIVNVHSSVLDQRQSMQLSLVEGQMLQLLIQMNNIKSIVEIGTFIGYSAICMATALPKDGHIYTIEKKLQYVHQAKTNIQKCRLSNKITIIHGDAQKQLATLTQLAPFDMIFIDANKSQYHYYLDWAEVYIKKNGLIIADNAFLFNSMFDNTIQYNISKNSYKSMANFTQRIANKSKFLSTLIPTQEGMIIALKL</sequence>
<dbReference type="OrthoDB" id="9799672at2"/>
<dbReference type="Gene3D" id="3.40.50.150">
    <property type="entry name" value="Vaccinia Virus protein VP39"/>
    <property type="match status" value="1"/>
</dbReference>
<keyword evidence="5" id="KW-1185">Reference proteome</keyword>
<dbReference type="GO" id="GO:0008757">
    <property type="term" value="F:S-adenosylmethionine-dependent methyltransferase activity"/>
    <property type="evidence" value="ECO:0007669"/>
    <property type="project" value="TreeGrafter"/>
</dbReference>
<dbReference type="InterPro" id="IPR002935">
    <property type="entry name" value="SAM_O-MeTrfase"/>
</dbReference>
<protein>
    <submittedName>
        <fullName evidence="4">Conserved hypothetical 95 family protein</fullName>
    </submittedName>
</protein>
<dbReference type="PROSITE" id="PS51682">
    <property type="entry name" value="SAM_OMT_I"/>
    <property type="match status" value="1"/>
</dbReference>
<evidence type="ECO:0000256" key="2">
    <source>
        <dbReference type="ARBA" id="ARBA00022679"/>
    </source>
</evidence>
<proteinExistence type="predicted"/>
<evidence type="ECO:0000256" key="1">
    <source>
        <dbReference type="ARBA" id="ARBA00022603"/>
    </source>
</evidence>
<gene>
    <name evidence="4" type="ORF">NLO413_0093</name>
</gene>
<evidence type="ECO:0000313" key="4">
    <source>
        <dbReference type="EMBL" id="KJV68732.1"/>
    </source>
</evidence>
<dbReference type="EMBL" id="LANX01000001">
    <property type="protein sequence ID" value="KJV68732.1"/>
    <property type="molecule type" value="Genomic_DNA"/>
</dbReference>
<dbReference type="GO" id="GO:0008171">
    <property type="term" value="F:O-methyltransferase activity"/>
    <property type="evidence" value="ECO:0007669"/>
    <property type="project" value="InterPro"/>
</dbReference>
<dbReference type="InterPro" id="IPR050362">
    <property type="entry name" value="Cation-dep_OMT"/>
</dbReference>
<evidence type="ECO:0000313" key="5">
    <source>
        <dbReference type="Proteomes" id="UP000033562"/>
    </source>
</evidence>
<dbReference type="GO" id="GO:0032259">
    <property type="term" value="P:methylation"/>
    <property type="evidence" value="ECO:0007669"/>
    <property type="project" value="UniProtKB-KW"/>
</dbReference>
<comment type="caution">
    <text evidence="4">The sequence shown here is derived from an EMBL/GenBank/DDBJ whole genome shotgun (WGS) entry which is preliminary data.</text>
</comment>
<dbReference type="AlphaFoldDB" id="A0A0F3NM02"/>
<dbReference type="RefSeq" id="WP_045808598.1">
    <property type="nucleotide sequence ID" value="NZ_LANX01000001.1"/>
</dbReference>
<reference evidence="4 5" key="1">
    <citation type="submission" date="2015-02" db="EMBL/GenBank/DDBJ databases">
        <title>Genome Sequencing of Rickettsiales.</title>
        <authorList>
            <person name="Daugherty S.C."/>
            <person name="Su Q."/>
            <person name="Abolude K."/>
            <person name="Beier-Sexton M."/>
            <person name="Carlyon J.A."/>
            <person name="Carter R."/>
            <person name="Day N.P."/>
            <person name="Dumler S.J."/>
            <person name="Dyachenko V."/>
            <person name="Godinez A."/>
            <person name="Kurtti T.J."/>
            <person name="Lichay M."/>
            <person name="Mullins K.E."/>
            <person name="Ott S."/>
            <person name="Pappas-Brown V."/>
            <person name="Paris D.H."/>
            <person name="Patel P."/>
            <person name="Richards A.L."/>
            <person name="Sadzewicz L."/>
            <person name="Sears K."/>
            <person name="Seidman D."/>
            <person name="Sengamalay N."/>
            <person name="Stenos J."/>
            <person name="Tallon L.J."/>
            <person name="Vincent G."/>
            <person name="Fraser C.M."/>
            <person name="Munderloh U."/>
            <person name="Dunning-Hotopp J.C."/>
        </authorList>
    </citation>
    <scope>NUCLEOTIDE SEQUENCE [LARGE SCALE GENOMIC DNA]</scope>
    <source>
        <strain evidence="4 5">RAC413</strain>
    </source>
</reference>
<keyword evidence="3" id="KW-0949">S-adenosyl-L-methionine</keyword>
<organism evidence="4 5">
    <name type="scientific">Candidatus Neoehrlichia procyonis str. RAC413</name>
    <dbReference type="NCBI Taxonomy" id="1359163"/>
    <lineage>
        <taxon>Bacteria</taxon>
        <taxon>Pseudomonadati</taxon>
        <taxon>Pseudomonadota</taxon>
        <taxon>Alphaproteobacteria</taxon>
        <taxon>Rickettsiales</taxon>
        <taxon>Anaplasmataceae</taxon>
        <taxon>Candidatus Neoehrlichia</taxon>
    </lineage>
</organism>
<accession>A0A0F3NM02</accession>
<dbReference type="SUPFAM" id="SSF53335">
    <property type="entry name" value="S-adenosyl-L-methionine-dependent methyltransferases"/>
    <property type="match status" value="1"/>
</dbReference>
<name>A0A0F3NM02_9RICK</name>
<evidence type="ECO:0000256" key="3">
    <source>
        <dbReference type="ARBA" id="ARBA00022691"/>
    </source>
</evidence>
<dbReference type="Proteomes" id="UP000033562">
    <property type="component" value="Unassembled WGS sequence"/>
</dbReference>
<dbReference type="STRING" id="1359163.NLO413_0093"/>
<dbReference type="PANTHER" id="PTHR10509">
    <property type="entry name" value="O-METHYLTRANSFERASE-RELATED"/>
    <property type="match status" value="1"/>
</dbReference>
<dbReference type="Pfam" id="PF01596">
    <property type="entry name" value="Methyltransf_3"/>
    <property type="match status" value="1"/>
</dbReference>
<keyword evidence="2" id="KW-0808">Transferase</keyword>
<keyword evidence="1" id="KW-0489">Methyltransferase</keyword>
<dbReference type="InterPro" id="IPR029063">
    <property type="entry name" value="SAM-dependent_MTases_sf"/>
</dbReference>